<accession>A0A4C1T7U8</accession>
<gene>
    <name evidence="1" type="ORF">EVAR_76407_1</name>
</gene>
<dbReference type="EMBL" id="BGZK01000041">
    <property type="protein sequence ID" value="GBP10573.1"/>
    <property type="molecule type" value="Genomic_DNA"/>
</dbReference>
<sequence length="122" mass="13079">MKGILDRRCLKIVIASQTTVDSGAPARAGPSEGLLLQAPQSKIKISVGGYASAVGIRALSGVTLPKGVEGAVEEARGEGRGARSDALYVKRDMIKQTYTTYSITPRHNLALHDMSKRSSRRR</sequence>
<protein>
    <submittedName>
        <fullName evidence="1">Uncharacterized protein</fullName>
    </submittedName>
</protein>
<reference evidence="1 2" key="1">
    <citation type="journal article" date="2019" name="Commun. Biol.">
        <title>The bagworm genome reveals a unique fibroin gene that provides high tensile strength.</title>
        <authorList>
            <person name="Kono N."/>
            <person name="Nakamura H."/>
            <person name="Ohtoshi R."/>
            <person name="Tomita M."/>
            <person name="Numata K."/>
            <person name="Arakawa K."/>
        </authorList>
    </citation>
    <scope>NUCLEOTIDE SEQUENCE [LARGE SCALE GENOMIC DNA]</scope>
</reference>
<evidence type="ECO:0000313" key="2">
    <source>
        <dbReference type="Proteomes" id="UP000299102"/>
    </source>
</evidence>
<dbReference type="AlphaFoldDB" id="A0A4C1T7U8"/>
<organism evidence="1 2">
    <name type="scientific">Eumeta variegata</name>
    <name type="common">Bagworm moth</name>
    <name type="synonym">Eumeta japonica</name>
    <dbReference type="NCBI Taxonomy" id="151549"/>
    <lineage>
        <taxon>Eukaryota</taxon>
        <taxon>Metazoa</taxon>
        <taxon>Ecdysozoa</taxon>
        <taxon>Arthropoda</taxon>
        <taxon>Hexapoda</taxon>
        <taxon>Insecta</taxon>
        <taxon>Pterygota</taxon>
        <taxon>Neoptera</taxon>
        <taxon>Endopterygota</taxon>
        <taxon>Lepidoptera</taxon>
        <taxon>Glossata</taxon>
        <taxon>Ditrysia</taxon>
        <taxon>Tineoidea</taxon>
        <taxon>Psychidae</taxon>
        <taxon>Oiketicinae</taxon>
        <taxon>Eumeta</taxon>
    </lineage>
</organism>
<keyword evidence="2" id="KW-1185">Reference proteome</keyword>
<proteinExistence type="predicted"/>
<dbReference type="Proteomes" id="UP000299102">
    <property type="component" value="Unassembled WGS sequence"/>
</dbReference>
<comment type="caution">
    <text evidence="1">The sequence shown here is derived from an EMBL/GenBank/DDBJ whole genome shotgun (WGS) entry which is preliminary data.</text>
</comment>
<name>A0A4C1T7U8_EUMVA</name>
<evidence type="ECO:0000313" key="1">
    <source>
        <dbReference type="EMBL" id="GBP10573.1"/>
    </source>
</evidence>